<protein>
    <submittedName>
        <fullName evidence="1">CLUMA_CG012323, isoform A</fullName>
    </submittedName>
</protein>
<evidence type="ECO:0000313" key="2">
    <source>
        <dbReference type="Proteomes" id="UP000183832"/>
    </source>
</evidence>
<accession>A0A1J1IEQ7</accession>
<organism evidence="1 2">
    <name type="scientific">Clunio marinus</name>
    <dbReference type="NCBI Taxonomy" id="568069"/>
    <lineage>
        <taxon>Eukaryota</taxon>
        <taxon>Metazoa</taxon>
        <taxon>Ecdysozoa</taxon>
        <taxon>Arthropoda</taxon>
        <taxon>Hexapoda</taxon>
        <taxon>Insecta</taxon>
        <taxon>Pterygota</taxon>
        <taxon>Neoptera</taxon>
        <taxon>Endopterygota</taxon>
        <taxon>Diptera</taxon>
        <taxon>Nematocera</taxon>
        <taxon>Chironomoidea</taxon>
        <taxon>Chironomidae</taxon>
        <taxon>Clunio</taxon>
    </lineage>
</organism>
<evidence type="ECO:0000313" key="1">
    <source>
        <dbReference type="EMBL" id="CRK98699.1"/>
    </source>
</evidence>
<dbReference type="EMBL" id="CVRI01000048">
    <property type="protein sequence ID" value="CRK98699.1"/>
    <property type="molecule type" value="Genomic_DNA"/>
</dbReference>
<dbReference type="AlphaFoldDB" id="A0A1J1IEQ7"/>
<sequence length="66" mass="7622">MELQSYLTDELVSKRQRLIVQKLHKICEFGLPDSCSIFPFLGEVRSACEFFDPFDLHISQTVSSLQ</sequence>
<proteinExistence type="predicted"/>
<keyword evidence="2" id="KW-1185">Reference proteome</keyword>
<reference evidence="1 2" key="1">
    <citation type="submission" date="2015-04" db="EMBL/GenBank/DDBJ databases">
        <authorList>
            <person name="Syromyatnikov M.Y."/>
            <person name="Popov V.N."/>
        </authorList>
    </citation>
    <scope>NUCLEOTIDE SEQUENCE [LARGE SCALE GENOMIC DNA]</scope>
</reference>
<name>A0A1J1IEQ7_9DIPT</name>
<gene>
    <name evidence="1" type="ORF">CLUMA_CG012323</name>
</gene>
<dbReference type="Proteomes" id="UP000183832">
    <property type="component" value="Unassembled WGS sequence"/>
</dbReference>